<dbReference type="InterPro" id="IPR011029">
    <property type="entry name" value="DEATH-like_dom_sf"/>
</dbReference>
<feature type="domain" description="CARD" evidence="2">
    <location>
        <begin position="1"/>
        <end position="91"/>
    </location>
</feature>
<name>A0AA88YAN2_PINIB</name>
<reference evidence="3" key="1">
    <citation type="submission" date="2019-08" db="EMBL/GenBank/DDBJ databases">
        <title>The improved chromosome-level genome for the pearl oyster Pinctada fucata martensii using PacBio sequencing and Hi-C.</title>
        <authorList>
            <person name="Zheng Z."/>
        </authorList>
    </citation>
    <scope>NUCLEOTIDE SEQUENCE</scope>
    <source>
        <strain evidence="3">ZZ-2019</strain>
        <tissue evidence="3">Adductor muscle</tissue>
    </source>
</reference>
<dbReference type="AlphaFoldDB" id="A0AA88YAN2"/>
<evidence type="ECO:0000313" key="4">
    <source>
        <dbReference type="Proteomes" id="UP001186944"/>
    </source>
</evidence>
<evidence type="ECO:0000313" key="3">
    <source>
        <dbReference type="EMBL" id="KAK3101440.1"/>
    </source>
</evidence>
<dbReference type="EMBL" id="VSWD01000005">
    <property type="protein sequence ID" value="KAK3101440.1"/>
    <property type="molecule type" value="Genomic_DNA"/>
</dbReference>
<accession>A0AA88YAN2</accession>
<dbReference type="Gene3D" id="1.10.533.10">
    <property type="entry name" value="Death Domain, Fas"/>
    <property type="match status" value="1"/>
</dbReference>
<comment type="caution">
    <text evidence="3">The sequence shown here is derived from an EMBL/GenBank/DDBJ whole genome shotgun (WGS) entry which is preliminary data.</text>
</comment>
<dbReference type="Proteomes" id="UP001186944">
    <property type="component" value="Unassembled WGS sequence"/>
</dbReference>
<dbReference type="CDD" id="cd01671">
    <property type="entry name" value="CARD"/>
    <property type="match status" value="1"/>
</dbReference>
<feature type="region of interest" description="Disordered" evidence="1">
    <location>
        <begin position="510"/>
        <end position="529"/>
    </location>
</feature>
<keyword evidence="4" id="KW-1185">Reference proteome</keyword>
<dbReference type="PROSITE" id="PS50209">
    <property type="entry name" value="CARD"/>
    <property type="match status" value="1"/>
</dbReference>
<evidence type="ECO:0000259" key="2">
    <source>
        <dbReference type="PROSITE" id="PS50209"/>
    </source>
</evidence>
<gene>
    <name evidence="3" type="ORF">FSP39_003625</name>
</gene>
<proteinExistence type="predicted"/>
<evidence type="ECO:0000256" key="1">
    <source>
        <dbReference type="SAM" id="MobiDB-lite"/>
    </source>
</evidence>
<dbReference type="SUPFAM" id="SSF47986">
    <property type="entry name" value="DEATH domain"/>
    <property type="match status" value="1"/>
</dbReference>
<organism evidence="3 4">
    <name type="scientific">Pinctada imbricata</name>
    <name type="common">Atlantic pearl-oyster</name>
    <name type="synonym">Pinctada martensii</name>
    <dbReference type="NCBI Taxonomy" id="66713"/>
    <lineage>
        <taxon>Eukaryota</taxon>
        <taxon>Metazoa</taxon>
        <taxon>Spiralia</taxon>
        <taxon>Lophotrochozoa</taxon>
        <taxon>Mollusca</taxon>
        <taxon>Bivalvia</taxon>
        <taxon>Autobranchia</taxon>
        <taxon>Pteriomorphia</taxon>
        <taxon>Pterioida</taxon>
        <taxon>Pterioidea</taxon>
        <taxon>Pteriidae</taxon>
        <taxon>Pinctada</taxon>
    </lineage>
</organism>
<dbReference type="InterPro" id="IPR001315">
    <property type="entry name" value="CARD"/>
</dbReference>
<sequence>MEASEREILRRNHYLLIKNIILTEEFYSLLRSYHVLPETMIKDVQAGKSREERNTKLLELLQIRGCDALRKLRHVLVISGHSFLGDVIYEEGAKDNTSFLKGGEIFHEFPAIFNHVSDDVKSKLLKYLDSRVKERSLMNSWKFTPEERDETQESYKTGFEQEKDLRTKLENKQRQARQLFDDTSRYKEMIRKRDVEIEVLKRELEANKVKFKSELSIQAKFNAANNNSIIKLKERFSNFNNKIKQMNAMIRCYFGEDEIAFESDPDNTKLTVLERNLKHALQSAREKTSAANSMESERKAVLTAFNMSSSKYNSISDIVRKYVEKEDKGKAAIFTEIEKLRSLVKSNGFSKPKSKHVLTPVTDVKLLKSIVATLRVEIEHIQKKLQWKDDQITDLLEENAALRQGNGRPSISTTIPPLPSAKSSPYFDSLPSSPDSTIDRLPMSVTPHVPSVTPHHTLITPHHTYKMPRLAMGRHDVSNNKENTGGNNIDELHTDCPDCIKIAEGLPATTKIKGPSKNKYSMHDTESGQNTKDITRENLLNVPTIQTLPESKTVHVLPDINDHRSDMSSRQSVKSLSVDLTKMLETSNDNSELEMVLHLLSKKAEKDPNSWQMTSA</sequence>
<protein>
    <recommendedName>
        <fullName evidence="2">CARD domain-containing protein</fullName>
    </recommendedName>
</protein>
<dbReference type="GO" id="GO:0042981">
    <property type="term" value="P:regulation of apoptotic process"/>
    <property type="evidence" value="ECO:0007669"/>
    <property type="project" value="InterPro"/>
</dbReference>